<reference evidence="1 2" key="1">
    <citation type="submission" date="2016-04" db="EMBL/GenBank/DDBJ databases">
        <title>The genome of Intoshia linei affirms orthonectids as highly simplified spiralians.</title>
        <authorList>
            <person name="Mikhailov K.V."/>
            <person name="Slusarev G.S."/>
            <person name="Nikitin M.A."/>
            <person name="Logacheva M.D."/>
            <person name="Penin A."/>
            <person name="Aleoshin V."/>
            <person name="Panchin Y.V."/>
        </authorList>
    </citation>
    <scope>NUCLEOTIDE SEQUENCE [LARGE SCALE GENOMIC DNA]</scope>
    <source>
        <strain evidence="1">Intl2013</strain>
        <tissue evidence="1">Whole animal</tissue>
    </source>
</reference>
<protein>
    <submittedName>
        <fullName evidence="1">Uncharacterized protein</fullName>
    </submittedName>
</protein>
<sequence>MKTGIDKSSKIYDEVKQYELTHTNKKDRLLDNGKVILRKLQEKIRNIYIMIYYYFCKKNQKSENGEKFNERQFENKIYNYANFLMYQHNANTNRQIITQLLTE</sequence>
<comment type="caution">
    <text evidence="1">The sequence shown here is derived from an EMBL/GenBank/DDBJ whole genome shotgun (WGS) entry which is preliminary data.</text>
</comment>
<dbReference type="Proteomes" id="UP000078046">
    <property type="component" value="Unassembled WGS sequence"/>
</dbReference>
<keyword evidence="2" id="KW-1185">Reference proteome</keyword>
<evidence type="ECO:0000313" key="2">
    <source>
        <dbReference type="Proteomes" id="UP000078046"/>
    </source>
</evidence>
<proteinExistence type="predicted"/>
<name>A0A177ARM8_9BILA</name>
<dbReference type="EMBL" id="LWCA01002056">
    <property type="protein sequence ID" value="OAF64172.1"/>
    <property type="molecule type" value="Genomic_DNA"/>
</dbReference>
<dbReference type="AlphaFoldDB" id="A0A177ARM8"/>
<evidence type="ECO:0000313" key="1">
    <source>
        <dbReference type="EMBL" id="OAF64172.1"/>
    </source>
</evidence>
<accession>A0A177ARM8</accession>
<organism evidence="1 2">
    <name type="scientific">Intoshia linei</name>
    <dbReference type="NCBI Taxonomy" id="1819745"/>
    <lineage>
        <taxon>Eukaryota</taxon>
        <taxon>Metazoa</taxon>
        <taxon>Spiralia</taxon>
        <taxon>Lophotrochozoa</taxon>
        <taxon>Mesozoa</taxon>
        <taxon>Orthonectida</taxon>
        <taxon>Rhopaluridae</taxon>
        <taxon>Intoshia</taxon>
    </lineage>
</organism>
<gene>
    <name evidence="1" type="ORF">A3Q56_08118</name>
</gene>